<dbReference type="Proteomes" id="UP000185221">
    <property type="component" value="Unassembled WGS sequence"/>
</dbReference>
<keyword evidence="1" id="KW-0812">Transmembrane</keyword>
<evidence type="ECO:0000256" key="1">
    <source>
        <dbReference type="SAM" id="Phobius"/>
    </source>
</evidence>
<proteinExistence type="predicted"/>
<keyword evidence="3" id="KW-1185">Reference proteome</keyword>
<dbReference type="AlphaFoldDB" id="A0A1N6D9D7"/>
<dbReference type="STRING" id="226505.SAMN05444394_0518"/>
<feature type="transmembrane region" description="Helical" evidence="1">
    <location>
        <begin position="120"/>
        <end position="138"/>
    </location>
</feature>
<feature type="transmembrane region" description="Helical" evidence="1">
    <location>
        <begin position="150"/>
        <end position="167"/>
    </location>
</feature>
<keyword evidence="1" id="KW-1133">Transmembrane helix</keyword>
<sequence length="243" mass="27852">MMANSIGKNLLFSIKRHPERQFFTLTSFWFVGMVLLGFGRTFYFKNYTPPLAPYLQLHGLIFSSWILLYCFQNVMIASLQIRKHKLAGFFGIVLISAVFVSSYYTILYKTYTGNKSLLEALFNLSQIALGVGTVFLSILLRRNTYYHKRLMLASLVFLTLAAVQRASGNLGFGPNGPLVDALYLMPLIALVLFELAYYGRLKFASLLLFLFAFTYSKLRIYRLLDNDFGQEIVNFLIDLFVIK</sequence>
<dbReference type="EMBL" id="FSRC01000001">
    <property type="protein sequence ID" value="SIN67303.1"/>
    <property type="molecule type" value="Genomic_DNA"/>
</dbReference>
<feature type="transmembrane region" description="Helical" evidence="1">
    <location>
        <begin position="86"/>
        <end position="108"/>
    </location>
</feature>
<accession>A0A1N6D9D7</accession>
<gene>
    <name evidence="2" type="ORF">SAMN05444394_0518</name>
</gene>
<organism evidence="2 3">
    <name type="scientific">Algoriphagus halophilus</name>
    <dbReference type="NCBI Taxonomy" id="226505"/>
    <lineage>
        <taxon>Bacteria</taxon>
        <taxon>Pseudomonadati</taxon>
        <taxon>Bacteroidota</taxon>
        <taxon>Cytophagia</taxon>
        <taxon>Cytophagales</taxon>
        <taxon>Cyclobacteriaceae</taxon>
        <taxon>Algoriphagus</taxon>
    </lineage>
</organism>
<name>A0A1N6D9D7_9BACT</name>
<keyword evidence="1" id="KW-0472">Membrane</keyword>
<evidence type="ECO:0000313" key="2">
    <source>
        <dbReference type="EMBL" id="SIN67303.1"/>
    </source>
</evidence>
<feature type="transmembrane region" description="Helical" evidence="1">
    <location>
        <begin position="21"/>
        <end position="43"/>
    </location>
</feature>
<evidence type="ECO:0000313" key="3">
    <source>
        <dbReference type="Proteomes" id="UP000185221"/>
    </source>
</evidence>
<reference evidence="3" key="1">
    <citation type="submission" date="2016-11" db="EMBL/GenBank/DDBJ databases">
        <authorList>
            <person name="Varghese N."/>
            <person name="Submissions S."/>
        </authorList>
    </citation>
    <scope>NUCLEOTIDE SEQUENCE [LARGE SCALE GENOMIC DNA]</scope>
    <source>
        <strain evidence="3">DSM 15292</strain>
    </source>
</reference>
<protein>
    <submittedName>
        <fullName evidence="2">Uncharacterized protein</fullName>
    </submittedName>
</protein>
<feature type="transmembrane region" description="Helical" evidence="1">
    <location>
        <begin position="187"/>
        <end position="213"/>
    </location>
</feature>
<feature type="transmembrane region" description="Helical" evidence="1">
    <location>
        <begin position="55"/>
        <end position="74"/>
    </location>
</feature>